<evidence type="ECO:0000313" key="1">
    <source>
        <dbReference type="EMBL" id="ELB41568.1"/>
    </source>
</evidence>
<proteinExistence type="predicted"/>
<dbReference type="RefSeq" id="WP_002329322.1">
    <property type="nucleotide sequence ID" value="NZ_KB029912.1"/>
</dbReference>
<dbReference type="GeneID" id="66497325"/>
<gene>
    <name evidence="1" type="ORF">OKA_03236</name>
</gene>
<sequence>MKIAFHIFADFELMPKVSFVNTVYREVVKATCSSDDNKQAFLELDFLDYKHAAYFKELVLEHRLKKVENRYDFST</sequence>
<organism evidence="1 2">
    <name type="scientific">Enterococcus faecium EnGen0026</name>
    <dbReference type="NCBI Taxonomy" id="1138917"/>
    <lineage>
        <taxon>Bacteria</taxon>
        <taxon>Bacillati</taxon>
        <taxon>Bacillota</taxon>
        <taxon>Bacilli</taxon>
        <taxon>Lactobacillales</taxon>
        <taxon>Enterococcaceae</taxon>
        <taxon>Enterococcus</taxon>
    </lineage>
</organism>
<reference evidence="1 2" key="1">
    <citation type="submission" date="2012-12" db="EMBL/GenBank/DDBJ databases">
        <title>The Genome Sequence of Enterococcus faecium E2039.</title>
        <authorList>
            <consortium name="The Broad Institute Genome Sequencing Platform"/>
            <consortium name="The Broad Institute Genome Sequencing Center for Infectious Disease"/>
            <person name="Earl A.M."/>
            <person name="Gilmore M.S."/>
            <person name="van Schaik W."/>
            <person name="Lebreton F."/>
            <person name="Willems R.J."/>
            <person name="Walker B."/>
            <person name="Young S.K."/>
            <person name="Zeng Q."/>
            <person name="Gargeya S."/>
            <person name="Fitzgerald M."/>
            <person name="Haas B."/>
            <person name="Abouelleil A."/>
            <person name="Alvarado L."/>
            <person name="Arachchi H.M."/>
            <person name="Berlin A.M."/>
            <person name="Chapman S.B."/>
            <person name="Dewar J."/>
            <person name="Goldberg J."/>
            <person name="Griggs A."/>
            <person name="Gujja S."/>
            <person name="Hansen M."/>
            <person name="Howarth C."/>
            <person name="Imamovic A."/>
            <person name="Larimer J."/>
            <person name="McCowan C."/>
            <person name="Murphy C."/>
            <person name="Neiman D."/>
            <person name="Pearson M."/>
            <person name="Priest M."/>
            <person name="Roberts A."/>
            <person name="Saif S."/>
            <person name="Shea T."/>
            <person name="Sisk P."/>
            <person name="Sykes S."/>
            <person name="Wortman J."/>
            <person name="Nusbaum C."/>
            <person name="Birren B."/>
        </authorList>
    </citation>
    <scope>NUCLEOTIDE SEQUENCE [LARGE SCALE GENOMIC DNA]</scope>
    <source>
        <strain evidence="1 2">E2039</strain>
    </source>
</reference>
<name>A0A829ABT9_ENTFC</name>
<comment type="caution">
    <text evidence="1">The sequence shown here is derived from an EMBL/GenBank/DDBJ whole genome shotgun (WGS) entry which is preliminary data.</text>
</comment>
<evidence type="ECO:0000313" key="2">
    <source>
        <dbReference type="Proteomes" id="UP000010504"/>
    </source>
</evidence>
<dbReference type="EMBL" id="AHXS01000004">
    <property type="protein sequence ID" value="ELB41568.1"/>
    <property type="molecule type" value="Genomic_DNA"/>
</dbReference>
<dbReference type="AlphaFoldDB" id="A0A829ABT9"/>
<protein>
    <submittedName>
        <fullName evidence="1">Uncharacterized protein</fullName>
    </submittedName>
</protein>
<dbReference type="Proteomes" id="UP000010504">
    <property type="component" value="Unassembled WGS sequence"/>
</dbReference>
<accession>A0A829ABT9</accession>